<evidence type="ECO:0000313" key="7">
    <source>
        <dbReference type="Proteomes" id="UP001178888"/>
    </source>
</evidence>
<dbReference type="PROSITE" id="PS51352">
    <property type="entry name" value="THIOREDOXIN_2"/>
    <property type="match status" value="1"/>
</dbReference>
<dbReference type="CDD" id="cd02966">
    <property type="entry name" value="TlpA_like_family"/>
    <property type="match status" value="1"/>
</dbReference>
<evidence type="ECO:0000313" key="5">
    <source>
        <dbReference type="EMBL" id="TDK59340.1"/>
    </source>
</evidence>
<dbReference type="InterPro" id="IPR000866">
    <property type="entry name" value="AhpC/TSA"/>
</dbReference>
<reference evidence="5 6" key="1">
    <citation type="submission" date="2019-03" db="EMBL/GenBank/DDBJ databases">
        <title>Bacillus niacini sp. nov. a Nicotinate-Metabolizing Mesophile Isolated from Soil.</title>
        <authorList>
            <person name="Zhang G."/>
        </authorList>
    </citation>
    <scope>NUCLEOTIDE SEQUENCE [LARGE SCALE GENOMIC DNA]</scope>
    <source>
        <strain evidence="5 6">WN066</strain>
    </source>
</reference>
<name>A0A4R5VPF7_9BACI</name>
<dbReference type="InterPro" id="IPR036249">
    <property type="entry name" value="Thioredoxin-like_sf"/>
</dbReference>
<keyword evidence="2" id="KW-0732">Signal</keyword>
<dbReference type="EMBL" id="JAVGVR010000001">
    <property type="protein sequence ID" value="MDQ6598289.1"/>
    <property type="molecule type" value="Genomic_DNA"/>
</dbReference>
<dbReference type="RefSeq" id="WP_133336901.1">
    <property type="nucleotide sequence ID" value="NZ_JAVGVR010000001.1"/>
</dbReference>
<dbReference type="Proteomes" id="UP000295132">
    <property type="component" value="Unassembled WGS sequence"/>
</dbReference>
<evidence type="ECO:0000256" key="2">
    <source>
        <dbReference type="SAM" id="SignalP"/>
    </source>
</evidence>
<organism evidence="5 6">
    <name type="scientific">Bacillus salipaludis</name>
    <dbReference type="NCBI Taxonomy" id="2547811"/>
    <lineage>
        <taxon>Bacteria</taxon>
        <taxon>Bacillati</taxon>
        <taxon>Bacillota</taxon>
        <taxon>Bacilli</taxon>
        <taxon>Bacillales</taxon>
        <taxon>Bacillaceae</taxon>
        <taxon>Bacillus</taxon>
    </lineage>
</organism>
<dbReference type="Pfam" id="PF00578">
    <property type="entry name" value="AhpC-TSA"/>
    <property type="match status" value="1"/>
</dbReference>
<dbReference type="Gene3D" id="3.40.30.10">
    <property type="entry name" value="Glutaredoxin"/>
    <property type="match status" value="1"/>
</dbReference>
<dbReference type="InterPro" id="IPR013766">
    <property type="entry name" value="Thioredoxin_domain"/>
</dbReference>
<evidence type="ECO:0000259" key="3">
    <source>
        <dbReference type="PROSITE" id="PS51352"/>
    </source>
</evidence>
<dbReference type="SUPFAM" id="SSF52833">
    <property type="entry name" value="Thioredoxin-like"/>
    <property type="match status" value="1"/>
</dbReference>
<dbReference type="EMBL" id="SMYO01000009">
    <property type="protein sequence ID" value="TDK59340.1"/>
    <property type="molecule type" value="Genomic_DNA"/>
</dbReference>
<feature type="domain" description="Thioredoxin" evidence="3">
    <location>
        <begin position="42"/>
        <end position="177"/>
    </location>
</feature>
<reference evidence="4" key="2">
    <citation type="submission" date="2023-08" db="EMBL/GenBank/DDBJ databases">
        <title>Nitrogen cycling bacteria in agricultural field soils.</title>
        <authorList>
            <person name="Jang J."/>
        </authorList>
    </citation>
    <scope>NUCLEOTIDE SEQUENCE</scope>
    <source>
        <strain evidence="4">PS3-36</strain>
    </source>
</reference>
<feature type="signal peptide" evidence="2">
    <location>
        <begin position="1"/>
        <end position="22"/>
    </location>
</feature>
<proteinExistence type="predicted"/>
<evidence type="ECO:0000313" key="4">
    <source>
        <dbReference type="EMBL" id="MDQ6598289.1"/>
    </source>
</evidence>
<dbReference type="GO" id="GO:0016209">
    <property type="term" value="F:antioxidant activity"/>
    <property type="evidence" value="ECO:0007669"/>
    <property type="project" value="InterPro"/>
</dbReference>
<dbReference type="GO" id="GO:0016491">
    <property type="term" value="F:oxidoreductase activity"/>
    <property type="evidence" value="ECO:0007669"/>
    <property type="project" value="InterPro"/>
</dbReference>
<gene>
    <name evidence="5" type="ORF">E2K98_19050</name>
    <name evidence="4" type="ORF">RCG21_18355</name>
</gene>
<dbReference type="PANTHER" id="PTHR42852:SF1">
    <property type="entry name" value="THIOREDOXIN-LIKE PROTEIN YNEN"/>
    <property type="match status" value="1"/>
</dbReference>
<accession>A0A4R5VPF7</accession>
<dbReference type="Proteomes" id="UP001178888">
    <property type="component" value="Unassembled WGS sequence"/>
</dbReference>
<evidence type="ECO:0000313" key="6">
    <source>
        <dbReference type="Proteomes" id="UP000295132"/>
    </source>
</evidence>
<dbReference type="InterPro" id="IPR050553">
    <property type="entry name" value="Thioredoxin_ResA/DsbE_sf"/>
</dbReference>
<dbReference type="AlphaFoldDB" id="A0A4R5VPF7"/>
<comment type="caution">
    <text evidence="5">The sequence shown here is derived from an EMBL/GenBank/DDBJ whole genome shotgun (WGS) entry which is preliminary data.</text>
</comment>
<evidence type="ECO:0000256" key="1">
    <source>
        <dbReference type="ARBA" id="ARBA00023157"/>
    </source>
</evidence>
<dbReference type="PANTHER" id="PTHR42852">
    <property type="entry name" value="THIOL:DISULFIDE INTERCHANGE PROTEIN DSBE"/>
    <property type="match status" value="1"/>
</dbReference>
<keyword evidence="7" id="KW-1185">Reference proteome</keyword>
<dbReference type="PROSITE" id="PS00194">
    <property type="entry name" value="THIOREDOXIN_1"/>
    <property type="match status" value="1"/>
</dbReference>
<keyword evidence="1" id="KW-1015">Disulfide bond</keyword>
<sequence>MVKKVIAAVVLITLLTVAIVQAMDKKSEPESTTTQTTAQDGLKVGAQAPDFELKTLTGDKIKLSDLRGKKVMLNFWATWCPPCKAEMPAMEKFYKEKDKDLVILAVNIDPQLDVKGFVNKNKITFPILLDADDHVNETYQILSIPTTYFINRKGIIENKFTGGMELAQMKQFANKLH</sequence>
<feature type="chain" id="PRO_5044608837" evidence="2">
    <location>
        <begin position="23"/>
        <end position="177"/>
    </location>
</feature>
<dbReference type="InterPro" id="IPR017937">
    <property type="entry name" value="Thioredoxin_CS"/>
</dbReference>
<protein>
    <submittedName>
        <fullName evidence="5">Redoxin domain-containing protein</fullName>
    </submittedName>
</protein>